<accession>A0ACC3SP07</accession>
<evidence type="ECO:0000313" key="2">
    <source>
        <dbReference type="Proteomes" id="UP001320706"/>
    </source>
</evidence>
<name>A0ACC3SP07_9PEZI</name>
<dbReference type="EMBL" id="JAMKPW020000003">
    <property type="protein sequence ID" value="KAK8219692.1"/>
    <property type="molecule type" value="Genomic_DNA"/>
</dbReference>
<evidence type="ECO:0000313" key="1">
    <source>
        <dbReference type="EMBL" id="KAK8219692.1"/>
    </source>
</evidence>
<comment type="caution">
    <text evidence="1">The sequence shown here is derived from an EMBL/GenBank/DDBJ whole genome shotgun (WGS) entry which is preliminary data.</text>
</comment>
<gene>
    <name evidence="1" type="ORF">M8818_000666</name>
</gene>
<keyword evidence="2" id="KW-1185">Reference proteome</keyword>
<dbReference type="Proteomes" id="UP001320706">
    <property type="component" value="Unassembled WGS sequence"/>
</dbReference>
<sequence>MPQRSKVPKKQAETQQQAAAQTTAPQQPTLWTKARPVLVAGYFLTLAAISSTLSQLVLAPVYGSIPSAAYHQPIRTSLLFLAFMLGTALKNFISLDLSWYLPIISFCVPALQHTLLLYSTHLGIELGPLVTETLTYFPLLFISAYVAARHMDTGNVERMLVPAVAGVVPAAAAFGYLTYVAQLTSEVIPRFASASNFLSRTNLQLVVASLYTLYVPSKSTMLAIPAIFHTMFLNPHYVSPHTTEALNRTLHSHGWNLLERKESVTGYISVLENLELDYRVMRCDHSLLGGEWLVTEQRKKEGITVAEPIYAVFEMLEAVRLFEVPESRHDENALVIGLGIGTAPKALLAHNIATTTVEIDPVVHDFATRYFSLPPHNAVIANALTFVNDSARAASDQYTYIIHDVFTGGAEPLSLFTTAFLSNLRALLAPNGAIAINYAGDLTAPATKQVLNTIGTVFDHRCRIFRDAPKEQKKSSSTSTPTNDEDDDNEGDFINMVIFCHPSSTTPLTFRQPIEADFLSSQSRRHFLLPRPELELRFPTKKQTEGMELLTEENVGDFEARQLESAKRHWRIMRRVLPAAVWENW</sequence>
<proteinExistence type="predicted"/>
<organism evidence="1 2">
    <name type="scientific">Zalaria obscura</name>
    <dbReference type="NCBI Taxonomy" id="2024903"/>
    <lineage>
        <taxon>Eukaryota</taxon>
        <taxon>Fungi</taxon>
        <taxon>Dikarya</taxon>
        <taxon>Ascomycota</taxon>
        <taxon>Pezizomycotina</taxon>
        <taxon>Dothideomycetes</taxon>
        <taxon>Dothideomycetidae</taxon>
        <taxon>Dothideales</taxon>
        <taxon>Zalariaceae</taxon>
        <taxon>Zalaria</taxon>
    </lineage>
</organism>
<protein>
    <submittedName>
        <fullName evidence="1">Uncharacterized protein</fullName>
    </submittedName>
</protein>
<reference evidence="1" key="1">
    <citation type="submission" date="2024-02" db="EMBL/GenBank/DDBJ databases">
        <title>Metagenome Assembled Genome of Zalaria obscura JY119.</title>
        <authorList>
            <person name="Vighnesh L."/>
            <person name="Jagadeeshwari U."/>
            <person name="Venkata Ramana C."/>
            <person name="Sasikala C."/>
        </authorList>
    </citation>
    <scope>NUCLEOTIDE SEQUENCE</scope>
    <source>
        <strain evidence="1">JY119</strain>
    </source>
</reference>